<keyword evidence="7" id="KW-1185">Reference proteome</keyword>
<accession>A0A7V8VF56</accession>
<dbReference type="PROSITE" id="PS00149">
    <property type="entry name" value="SULFATASE_2"/>
    <property type="match status" value="1"/>
</dbReference>
<dbReference type="PANTHER" id="PTHR42693:SF53">
    <property type="entry name" value="ENDO-4-O-SULFATASE"/>
    <property type="match status" value="1"/>
</dbReference>
<dbReference type="InterPro" id="IPR000917">
    <property type="entry name" value="Sulfatase_N"/>
</dbReference>
<dbReference type="InterPro" id="IPR050738">
    <property type="entry name" value="Sulfatase"/>
</dbReference>
<dbReference type="Proteomes" id="UP000542342">
    <property type="component" value="Unassembled WGS sequence"/>
</dbReference>
<evidence type="ECO:0000256" key="1">
    <source>
        <dbReference type="ARBA" id="ARBA00008779"/>
    </source>
</evidence>
<dbReference type="GO" id="GO:0004065">
    <property type="term" value="F:arylsulfatase activity"/>
    <property type="evidence" value="ECO:0007669"/>
    <property type="project" value="TreeGrafter"/>
</dbReference>
<name>A0A7V8VF56_9BACT</name>
<sequence length="454" mass="50882">MILAGSLAWGTSGVAAETRPNVVIFLADDLGWGDLGCYGHPAMHTPHLDAFAKQGVRLTQCYAASAVCSPSRSAILTGRTPYRNGVFTWIQQGSEVHLRSSELALPKLLREHGYDTCHVGKWHLNGKFNNPAHPQPNDHGYNWWLATQNNAAPSHHNPNNFVRNGKPVGPWEGYSAILVVEEAIRWLREHRDRSKPFFLAVWTHEPHLPIATDPQFQKPYERFSDPEIRQHHGNVTQMDHAFGMLMQALEQLKLADNTFVFFTSDNGPEGTGIKGLPRGSVGGLRGRKRALYEGGIRVPGIARWPGHIPPNTTCDVPVIGSDLFPTVLRLAGVQPPKDRVLDGVDILPVLTGKATAVERPIPLYWRLDMAPYDLHLALRRGDWKLLASRDFQKFELYNLKNDPGETTNLRDKEPKIFQELREELARINAQVEAEGPDWWKRLSPNGGLPPLKKK</sequence>
<protein>
    <submittedName>
        <fullName evidence="6">Sulfatase-like hydrolase/transferase</fullName>
    </submittedName>
</protein>
<keyword evidence="2" id="KW-0479">Metal-binding</keyword>
<feature type="domain" description="Sulfatase N-terminal" evidence="5">
    <location>
        <begin position="20"/>
        <end position="333"/>
    </location>
</feature>
<dbReference type="EMBL" id="JACEFB010000008">
    <property type="protein sequence ID" value="MBA2226826.1"/>
    <property type="molecule type" value="Genomic_DNA"/>
</dbReference>
<dbReference type="SUPFAM" id="SSF53649">
    <property type="entry name" value="Alkaline phosphatase-like"/>
    <property type="match status" value="1"/>
</dbReference>
<dbReference type="InterPro" id="IPR017850">
    <property type="entry name" value="Alkaline_phosphatase_core_sf"/>
</dbReference>
<evidence type="ECO:0000256" key="3">
    <source>
        <dbReference type="ARBA" id="ARBA00022801"/>
    </source>
</evidence>
<dbReference type="PANTHER" id="PTHR42693">
    <property type="entry name" value="ARYLSULFATASE FAMILY MEMBER"/>
    <property type="match status" value="1"/>
</dbReference>
<comment type="caution">
    <text evidence="6">The sequence shown here is derived from an EMBL/GenBank/DDBJ whole genome shotgun (WGS) entry which is preliminary data.</text>
</comment>
<dbReference type="GO" id="GO:0016740">
    <property type="term" value="F:transferase activity"/>
    <property type="evidence" value="ECO:0007669"/>
    <property type="project" value="UniProtKB-KW"/>
</dbReference>
<dbReference type="GO" id="GO:0046872">
    <property type="term" value="F:metal ion binding"/>
    <property type="evidence" value="ECO:0007669"/>
    <property type="project" value="UniProtKB-KW"/>
</dbReference>
<evidence type="ECO:0000313" key="6">
    <source>
        <dbReference type="EMBL" id="MBA2226826.1"/>
    </source>
</evidence>
<keyword evidence="4" id="KW-0106">Calcium</keyword>
<keyword evidence="3 6" id="KW-0378">Hydrolase</keyword>
<evidence type="ECO:0000313" key="7">
    <source>
        <dbReference type="Proteomes" id="UP000542342"/>
    </source>
</evidence>
<dbReference type="Pfam" id="PF00884">
    <property type="entry name" value="Sulfatase"/>
    <property type="match status" value="1"/>
</dbReference>
<dbReference type="Gene3D" id="3.40.720.10">
    <property type="entry name" value="Alkaline Phosphatase, subunit A"/>
    <property type="match status" value="1"/>
</dbReference>
<dbReference type="InterPro" id="IPR024607">
    <property type="entry name" value="Sulfatase_CS"/>
</dbReference>
<organism evidence="6 7">
    <name type="scientific">Thermogemmata fonticola</name>
    <dbReference type="NCBI Taxonomy" id="2755323"/>
    <lineage>
        <taxon>Bacteria</taxon>
        <taxon>Pseudomonadati</taxon>
        <taxon>Planctomycetota</taxon>
        <taxon>Planctomycetia</taxon>
        <taxon>Gemmatales</taxon>
        <taxon>Gemmataceae</taxon>
        <taxon>Thermogemmata</taxon>
    </lineage>
</organism>
<dbReference type="Gene3D" id="3.30.1120.10">
    <property type="match status" value="1"/>
</dbReference>
<evidence type="ECO:0000256" key="2">
    <source>
        <dbReference type="ARBA" id="ARBA00022723"/>
    </source>
</evidence>
<evidence type="ECO:0000259" key="5">
    <source>
        <dbReference type="Pfam" id="PF00884"/>
    </source>
</evidence>
<comment type="similarity">
    <text evidence="1">Belongs to the sulfatase family.</text>
</comment>
<proteinExistence type="inferred from homology"/>
<dbReference type="PROSITE" id="PS00523">
    <property type="entry name" value="SULFATASE_1"/>
    <property type="match status" value="1"/>
</dbReference>
<keyword evidence="6" id="KW-0808">Transferase</keyword>
<dbReference type="AlphaFoldDB" id="A0A7V8VF56"/>
<evidence type="ECO:0000256" key="4">
    <source>
        <dbReference type="ARBA" id="ARBA00022837"/>
    </source>
</evidence>
<gene>
    <name evidence="6" type="ORF">H0921_11705</name>
</gene>
<reference evidence="6 7" key="1">
    <citation type="submission" date="2020-07" db="EMBL/GenBank/DDBJ databases">
        <title>Thermogemmata thermophila gen. nov., sp. nov., a novel moderate thermophilic planctomycete from a Kamchatka hot spring.</title>
        <authorList>
            <person name="Elcheninov A.G."/>
            <person name="Podosokorskaya O.A."/>
            <person name="Kovaleva O.L."/>
            <person name="Novikov A."/>
            <person name="Bonch-Osmolovskaya E.A."/>
            <person name="Toshchakov S.V."/>
            <person name="Kublanov I.V."/>
        </authorList>
    </citation>
    <scope>NUCLEOTIDE SEQUENCE [LARGE SCALE GENOMIC DNA]</scope>
    <source>
        <strain evidence="6 7">2918</strain>
    </source>
</reference>